<evidence type="ECO:0000256" key="2">
    <source>
        <dbReference type="ARBA" id="ARBA00038695"/>
    </source>
</evidence>
<feature type="region of interest" description="Disordered" evidence="4">
    <location>
        <begin position="90"/>
        <end position="110"/>
    </location>
</feature>
<reference evidence="5" key="1">
    <citation type="submission" date="2023-03" db="EMBL/GenBank/DDBJ databases">
        <title>Chitinimonas shenzhenensis gen. nov., sp. nov., a novel member of family Burkholderiaceae isolated from activated sludge collected in Shen Zhen, China.</title>
        <authorList>
            <person name="Wang X."/>
        </authorList>
    </citation>
    <scope>NUCLEOTIDE SEQUENCE</scope>
    <source>
        <strain evidence="5">DQS-5</strain>
    </source>
</reference>
<dbReference type="Pfam" id="PF02482">
    <property type="entry name" value="Ribosomal_S30AE"/>
    <property type="match status" value="1"/>
</dbReference>
<evidence type="ECO:0000256" key="4">
    <source>
        <dbReference type="SAM" id="MobiDB-lite"/>
    </source>
</evidence>
<organism evidence="5 6">
    <name type="scientific">Parachitinimonas caeni</name>
    <dbReference type="NCBI Taxonomy" id="3031301"/>
    <lineage>
        <taxon>Bacteria</taxon>
        <taxon>Pseudomonadati</taxon>
        <taxon>Pseudomonadota</taxon>
        <taxon>Betaproteobacteria</taxon>
        <taxon>Neisseriales</taxon>
        <taxon>Chitinibacteraceae</taxon>
        <taxon>Parachitinimonas</taxon>
    </lineage>
</organism>
<evidence type="ECO:0000256" key="3">
    <source>
        <dbReference type="ARBA" id="ARBA00041148"/>
    </source>
</evidence>
<dbReference type="InterPro" id="IPR050574">
    <property type="entry name" value="HPF/YfiA_ribosome-assoc"/>
</dbReference>
<protein>
    <recommendedName>
        <fullName evidence="3">Ribosome hibernation promoting factor</fullName>
    </recommendedName>
</protein>
<comment type="subunit">
    <text evidence="2">Associates exclusively with 100S ribosomes, which are dimers of 70S ribosomes.</text>
</comment>
<name>A0ABT7DSY3_9NEIS</name>
<dbReference type="CDD" id="cd00552">
    <property type="entry name" value="RaiA"/>
    <property type="match status" value="1"/>
</dbReference>
<dbReference type="InterPro" id="IPR003489">
    <property type="entry name" value="RHF/RaiA"/>
</dbReference>
<dbReference type="EMBL" id="JARRAF010000003">
    <property type="protein sequence ID" value="MDK2123182.1"/>
    <property type="molecule type" value="Genomic_DNA"/>
</dbReference>
<evidence type="ECO:0000313" key="6">
    <source>
        <dbReference type="Proteomes" id="UP001172778"/>
    </source>
</evidence>
<dbReference type="Gene3D" id="3.30.160.100">
    <property type="entry name" value="Ribosome hibernation promotion factor-like"/>
    <property type="match status" value="1"/>
</dbReference>
<gene>
    <name evidence="5" type="primary">raiA</name>
    <name evidence="5" type="ORF">PZA18_03835</name>
</gene>
<comment type="caution">
    <text evidence="5">The sequence shown here is derived from an EMBL/GenBank/DDBJ whole genome shotgun (WGS) entry which is preliminary data.</text>
</comment>
<evidence type="ECO:0000256" key="1">
    <source>
        <dbReference type="ARBA" id="ARBA00022845"/>
    </source>
</evidence>
<dbReference type="RefSeq" id="WP_284099472.1">
    <property type="nucleotide sequence ID" value="NZ_JARRAF010000003.1"/>
</dbReference>
<dbReference type="PANTHER" id="PTHR33231">
    <property type="entry name" value="30S RIBOSOMAL PROTEIN"/>
    <property type="match status" value="1"/>
</dbReference>
<dbReference type="PANTHER" id="PTHR33231:SF1">
    <property type="entry name" value="30S RIBOSOMAL PROTEIN"/>
    <property type="match status" value="1"/>
</dbReference>
<sequence>MNLTISGHHLEITPSIREYVMTKLERVTRHFDHVIDIGVILSVDKLQQRIEANVHLRGKDIHVEAVEADMYAAIDALADKLDRQVIKHKERLHNGRHTNDALKHQAAISE</sequence>
<evidence type="ECO:0000313" key="5">
    <source>
        <dbReference type="EMBL" id="MDK2123182.1"/>
    </source>
</evidence>
<dbReference type="Proteomes" id="UP001172778">
    <property type="component" value="Unassembled WGS sequence"/>
</dbReference>
<accession>A0ABT7DSY3</accession>
<dbReference type="SUPFAM" id="SSF69754">
    <property type="entry name" value="Ribosome binding protein Y (YfiA homologue)"/>
    <property type="match status" value="1"/>
</dbReference>
<dbReference type="InterPro" id="IPR036567">
    <property type="entry name" value="RHF-like"/>
</dbReference>
<keyword evidence="1" id="KW-0810">Translation regulation</keyword>
<keyword evidence="6" id="KW-1185">Reference proteome</keyword>
<dbReference type="NCBIfam" id="TIGR00741">
    <property type="entry name" value="yfiA"/>
    <property type="match status" value="1"/>
</dbReference>
<proteinExistence type="predicted"/>